<organism evidence="2">
    <name type="scientific">Arundo donax</name>
    <name type="common">Giant reed</name>
    <name type="synonym">Donax arundinaceus</name>
    <dbReference type="NCBI Taxonomy" id="35708"/>
    <lineage>
        <taxon>Eukaryota</taxon>
        <taxon>Viridiplantae</taxon>
        <taxon>Streptophyta</taxon>
        <taxon>Embryophyta</taxon>
        <taxon>Tracheophyta</taxon>
        <taxon>Spermatophyta</taxon>
        <taxon>Magnoliopsida</taxon>
        <taxon>Liliopsida</taxon>
        <taxon>Poales</taxon>
        <taxon>Poaceae</taxon>
        <taxon>PACMAD clade</taxon>
        <taxon>Arundinoideae</taxon>
        <taxon>Arundineae</taxon>
        <taxon>Arundo</taxon>
    </lineage>
</organism>
<name>A0A0A8XUD7_ARUDO</name>
<protein>
    <submittedName>
        <fullName evidence="2">Uncharacterized protein</fullName>
    </submittedName>
</protein>
<feature type="compositionally biased region" description="Basic residues" evidence="1">
    <location>
        <begin position="40"/>
        <end position="52"/>
    </location>
</feature>
<dbReference type="EMBL" id="GBRH01281615">
    <property type="protein sequence ID" value="JAD16280.1"/>
    <property type="molecule type" value="Transcribed_RNA"/>
</dbReference>
<reference evidence="2" key="1">
    <citation type="submission" date="2014-09" db="EMBL/GenBank/DDBJ databases">
        <authorList>
            <person name="Magalhaes I.L.F."/>
            <person name="Oliveira U."/>
            <person name="Santos F.R."/>
            <person name="Vidigal T.H.D.A."/>
            <person name="Brescovit A.D."/>
            <person name="Santos A.J."/>
        </authorList>
    </citation>
    <scope>NUCLEOTIDE SEQUENCE</scope>
    <source>
        <tissue evidence="2">Shoot tissue taken approximately 20 cm above the soil surface</tissue>
    </source>
</reference>
<accession>A0A0A8XUD7</accession>
<evidence type="ECO:0000313" key="2">
    <source>
        <dbReference type="EMBL" id="JAD16280.1"/>
    </source>
</evidence>
<feature type="region of interest" description="Disordered" evidence="1">
    <location>
        <begin position="24"/>
        <end position="52"/>
    </location>
</feature>
<dbReference type="AlphaFoldDB" id="A0A0A8XUD7"/>
<proteinExistence type="predicted"/>
<sequence>MRGPCWRKAPTMRCRINSLRWRRRSRSKTSCCWSTTPSRSRSRSRSRNRWRRTTLSNKCQQWSRHC</sequence>
<evidence type="ECO:0000256" key="1">
    <source>
        <dbReference type="SAM" id="MobiDB-lite"/>
    </source>
</evidence>
<reference evidence="2" key="2">
    <citation type="journal article" date="2015" name="Data Brief">
        <title>Shoot transcriptome of the giant reed, Arundo donax.</title>
        <authorList>
            <person name="Barrero R.A."/>
            <person name="Guerrero F.D."/>
            <person name="Moolhuijzen P."/>
            <person name="Goolsby J.A."/>
            <person name="Tidwell J."/>
            <person name="Bellgard S.E."/>
            <person name="Bellgard M.I."/>
        </authorList>
    </citation>
    <scope>NUCLEOTIDE SEQUENCE</scope>
    <source>
        <tissue evidence="2">Shoot tissue taken approximately 20 cm above the soil surface</tissue>
    </source>
</reference>
<feature type="compositionally biased region" description="Low complexity" evidence="1">
    <location>
        <begin position="28"/>
        <end position="39"/>
    </location>
</feature>